<dbReference type="InterPro" id="IPR012675">
    <property type="entry name" value="Beta-grasp_dom_sf"/>
</dbReference>
<keyword evidence="1" id="KW-0547">Nucleotide-binding</keyword>
<dbReference type="Gene3D" id="3.10.20.30">
    <property type="match status" value="1"/>
</dbReference>
<proteinExistence type="inferred from homology"/>
<dbReference type="PANTHER" id="PTHR33359">
    <property type="entry name" value="MOLYBDOPTERIN SYNTHASE SULFUR CARRIER SUBUNIT"/>
    <property type="match status" value="1"/>
</dbReference>
<dbReference type="Proteomes" id="UP000199473">
    <property type="component" value="Unassembled WGS sequence"/>
</dbReference>
<dbReference type="NCBIfam" id="TIGR01682">
    <property type="entry name" value="moaD"/>
    <property type="match status" value="1"/>
</dbReference>
<dbReference type="GO" id="GO:0000166">
    <property type="term" value="F:nucleotide binding"/>
    <property type="evidence" value="ECO:0007669"/>
    <property type="project" value="UniProtKB-KW"/>
</dbReference>
<protein>
    <recommendedName>
        <fullName evidence="3">Molybdopterin synthase sulfur carrier subunit</fullName>
    </recommendedName>
</protein>
<dbReference type="AlphaFoldDB" id="A0A1I4BZE4"/>
<accession>A0A1I4BZE4</accession>
<dbReference type="GO" id="GO:0006777">
    <property type="term" value="P:Mo-molybdopterin cofactor biosynthetic process"/>
    <property type="evidence" value="ECO:0007669"/>
    <property type="project" value="InterPro"/>
</dbReference>
<organism evidence="4 5">
    <name type="scientific">Falsiroseomonas stagni DSM 19981</name>
    <dbReference type="NCBI Taxonomy" id="1123062"/>
    <lineage>
        <taxon>Bacteria</taxon>
        <taxon>Pseudomonadati</taxon>
        <taxon>Pseudomonadota</taxon>
        <taxon>Alphaproteobacteria</taxon>
        <taxon>Acetobacterales</taxon>
        <taxon>Roseomonadaceae</taxon>
        <taxon>Falsiroseomonas</taxon>
    </lineage>
</organism>
<gene>
    <name evidence="4" type="ORF">SAMN02745775_106281</name>
</gene>
<name>A0A1I4BZE4_9PROT</name>
<comment type="similarity">
    <text evidence="2">Belongs to the MoaD family.</text>
</comment>
<keyword evidence="5" id="KW-1185">Reference proteome</keyword>
<evidence type="ECO:0000256" key="2">
    <source>
        <dbReference type="ARBA" id="ARBA00024200"/>
    </source>
</evidence>
<dbReference type="InterPro" id="IPR044672">
    <property type="entry name" value="MOCS2A"/>
</dbReference>
<dbReference type="PANTHER" id="PTHR33359:SF1">
    <property type="entry name" value="MOLYBDOPTERIN SYNTHASE SULFUR CARRIER SUBUNIT"/>
    <property type="match status" value="1"/>
</dbReference>
<dbReference type="GO" id="GO:1990133">
    <property type="term" value="C:molybdopterin adenylyltransferase complex"/>
    <property type="evidence" value="ECO:0007669"/>
    <property type="project" value="TreeGrafter"/>
</dbReference>
<dbReference type="InterPro" id="IPR016155">
    <property type="entry name" value="Mopterin_synth/thiamin_S_b"/>
</dbReference>
<dbReference type="EMBL" id="FOSQ01000006">
    <property type="protein sequence ID" value="SFK74162.1"/>
    <property type="molecule type" value="Genomic_DNA"/>
</dbReference>
<dbReference type="STRING" id="1123062.SAMN02745775_106281"/>
<dbReference type="SUPFAM" id="SSF54285">
    <property type="entry name" value="MoaD/ThiS"/>
    <property type="match status" value="1"/>
</dbReference>
<dbReference type="CDD" id="cd00754">
    <property type="entry name" value="Ubl_MoaD"/>
    <property type="match status" value="1"/>
</dbReference>
<evidence type="ECO:0000313" key="5">
    <source>
        <dbReference type="Proteomes" id="UP000199473"/>
    </source>
</evidence>
<dbReference type="RefSeq" id="WP_092961111.1">
    <property type="nucleotide sequence ID" value="NZ_FOSQ01000006.1"/>
</dbReference>
<dbReference type="Pfam" id="PF02597">
    <property type="entry name" value="ThiS"/>
    <property type="match status" value="1"/>
</dbReference>
<evidence type="ECO:0000256" key="3">
    <source>
        <dbReference type="ARBA" id="ARBA00024247"/>
    </source>
</evidence>
<dbReference type="OrthoDB" id="9800712at2"/>
<dbReference type="InterPro" id="IPR003749">
    <property type="entry name" value="ThiS/MoaD-like"/>
</dbReference>
<sequence length="83" mass="8827">MKVLYFAWVRQRIGVAEEDVSPPATVRDVAGLVAWLATRGPGYAQAFADPRQVRAAVNQDFATPDAPVAPGDEVAFFPPVTGG</sequence>
<evidence type="ECO:0000256" key="1">
    <source>
        <dbReference type="ARBA" id="ARBA00022741"/>
    </source>
</evidence>
<reference evidence="4 5" key="1">
    <citation type="submission" date="2016-10" db="EMBL/GenBank/DDBJ databases">
        <authorList>
            <person name="de Groot N.N."/>
        </authorList>
    </citation>
    <scope>NUCLEOTIDE SEQUENCE [LARGE SCALE GENOMIC DNA]</scope>
    <source>
        <strain evidence="4 5">DSM 19981</strain>
    </source>
</reference>
<evidence type="ECO:0000313" key="4">
    <source>
        <dbReference type="EMBL" id="SFK74162.1"/>
    </source>
</evidence>